<dbReference type="OrthoDB" id="1732626at2759"/>
<keyword evidence="3" id="KW-1185">Reference proteome</keyword>
<organism evidence="2 3">
    <name type="scientific">Pyrus ussuriensis x Pyrus communis</name>
    <dbReference type="NCBI Taxonomy" id="2448454"/>
    <lineage>
        <taxon>Eukaryota</taxon>
        <taxon>Viridiplantae</taxon>
        <taxon>Streptophyta</taxon>
        <taxon>Embryophyta</taxon>
        <taxon>Tracheophyta</taxon>
        <taxon>Spermatophyta</taxon>
        <taxon>Magnoliopsida</taxon>
        <taxon>eudicotyledons</taxon>
        <taxon>Gunneridae</taxon>
        <taxon>Pentapetalae</taxon>
        <taxon>rosids</taxon>
        <taxon>fabids</taxon>
        <taxon>Rosales</taxon>
        <taxon>Rosaceae</taxon>
        <taxon>Amygdaloideae</taxon>
        <taxon>Maleae</taxon>
        <taxon>Pyrus</taxon>
    </lineage>
</organism>
<dbReference type="EMBL" id="SMOL01000143">
    <property type="protein sequence ID" value="KAB2629824.1"/>
    <property type="molecule type" value="Genomic_DNA"/>
</dbReference>
<sequence>MPTTNSIAVDSIPSFKRAARTQAPSAINYDVGSPTWGDLKLAPLLSAMKVTNLGHEPS</sequence>
<dbReference type="EMBL" id="SMOL01000143">
    <property type="protein sequence ID" value="KAB2630050.1"/>
    <property type="molecule type" value="Genomic_DNA"/>
</dbReference>
<name>A0A5N5HX43_9ROSA</name>
<comment type="caution">
    <text evidence="2">The sequence shown here is derived from an EMBL/GenBank/DDBJ whole genome shotgun (WGS) entry which is preliminary data.</text>
</comment>
<dbReference type="Proteomes" id="UP000327157">
    <property type="component" value="Chromosome 12"/>
</dbReference>
<evidence type="ECO:0000313" key="3">
    <source>
        <dbReference type="Proteomes" id="UP000327157"/>
    </source>
</evidence>
<dbReference type="AlphaFoldDB" id="A0A5N5HX43"/>
<gene>
    <name evidence="1" type="ORF">D8674_007343</name>
    <name evidence="2" type="ORF">D8674_007569</name>
</gene>
<reference evidence="2 3" key="1">
    <citation type="submission" date="2019-09" db="EMBL/GenBank/DDBJ databases">
        <authorList>
            <person name="Ou C."/>
        </authorList>
    </citation>
    <scope>NUCLEOTIDE SEQUENCE [LARGE SCALE GENOMIC DNA]</scope>
    <source>
        <strain evidence="2">S2</strain>
        <tissue evidence="2">Leaf</tissue>
    </source>
</reference>
<evidence type="ECO:0000313" key="1">
    <source>
        <dbReference type="EMBL" id="KAB2629824.1"/>
    </source>
</evidence>
<accession>A0A5N5HX43</accession>
<proteinExistence type="predicted"/>
<protein>
    <submittedName>
        <fullName evidence="2">Uncharacterized protein</fullName>
    </submittedName>
</protein>
<reference evidence="3" key="2">
    <citation type="submission" date="2019-10" db="EMBL/GenBank/DDBJ databases">
        <title>A de novo genome assembly of a pear dwarfing rootstock.</title>
        <authorList>
            <person name="Wang F."/>
            <person name="Wang J."/>
            <person name="Li S."/>
            <person name="Zhang Y."/>
            <person name="Fang M."/>
            <person name="Ma L."/>
            <person name="Zhao Y."/>
            <person name="Jiang S."/>
        </authorList>
    </citation>
    <scope>NUCLEOTIDE SEQUENCE [LARGE SCALE GENOMIC DNA]</scope>
    <source>
        <strain evidence="1">S2</strain>
        <tissue evidence="1">Leaf</tissue>
    </source>
</reference>
<evidence type="ECO:0000313" key="2">
    <source>
        <dbReference type="EMBL" id="KAB2630050.1"/>
    </source>
</evidence>
<reference evidence="2 3" key="3">
    <citation type="submission" date="2019-11" db="EMBL/GenBank/DDBJ databases">
        <title>A de novo genome assembly of a pear dwarfing rootstock.</title>
        <authorList>
            <person name="Wang F."/>
            <person name="Wang J."/>
            <person name="Li S."/>
            <person name="Zhang Y."/>
            <person name="Fang M."/>
            <person name="Ma L."/>
            <person name="Zhao Y."/>
            <person name="Jiang S."/>
        </authorList>
    </citation>
    <scope>NUCLEOTIDE SEQUENCE [LARGE SCALE GENOMIC DNA]</scope>
    <source>
        <strain evidence="2">S2</strain>
        <tissue evidence="2">Leaf</tissue>
    </source>
</reference>